<keyword evidence="9" id="KW-1185">Reference proteome</keyword>
<dbReference type="SUPFAM" id="SSF88946">
    <property type="entry name" value="Sigma2 domain of RNA polymerase sigma factors"/>
    <property type="match status" value="1"/>
</dbReference>
<feature type="domain" description="RNA polymerase sigma-70 region 2" evidence="6">
    <location>
        <begin position="23"/>
        <end position="89"/>
    </location>
</feature>
<dbReference type="AlphaFoldDB" id="A0A0N8GNZ4"/>
<evidence type="ECO:0008006" key="10">
    <source>
        <dbReference type="Google" id="ProtNLM"/>
    </source>
</evidence>
<dbReference type="InterPro" id="IPR014284">
    <property type="entry name" value="RNA_pol_sigma-70_dom"/>
</dbReference>
<organism evidence="8 9">
    <name type="scientific">Herpetosiphon geysericola</name>
    <dbReference type="NCBI Taxonomy" id="70996"/>
    <lineage>
        <taxon>Bacteria</taxon>
        <taxon>Bacillati</taxon>
        <taxon>Chloroflexota</taxon>
        <taxon>Chloroflexia</taxon>
        <taxon>Herpetosiphonales</taxon>
        <taxon>Herpetosiphonaceae</taxon>
        <taxon>Herpetosiphon</taxon>
    </lineage>
</organism>
<dbReference type="NCBIfam" id="TIGR02937">
    <property type="entry name" value="sigma70-ECF"/>
    <property type="match status" value="1"/>
</dbReference>
<dbReference type="Gene3D" id="1.10.10.10">
    <property type="entry name" value="Winged helix-like DNA-binding domain superfamily/Winged helix DNA-binding domain"/>
    <property type="match status" value="1"/>
</dbReference>
<dbReference type="GO" id="GO:0016987">
    <property type="term" value="F:sigma factor activity"/>
    <property type="evidence" value="ECO:0007669"/>
    <property type="project" value="UniProtKB-KW"/>
</dbReference>
<comment type="similarity">
    <text evidence="1">Belongs to the sigma-70 factor family. ECF subfamily.</text>
</comment>
<sequence length="177" mass="20553">MIIPYVHTTERETAVTKVISQWFDDYHDAMFRYLTRIVGQPEQAADLVQETFLRAIKVLDPAVLPAIPQAWLFRIASNLALDHLRRQRRWSWFMRSWQPEANNFAQNVEMTQAIRGCLAKLKPQDAEVLLMVHYAGCSPAEVANLNGEELGAVRKRLSRARDRFRSLYEEERGHEVS</sequence>
<dbReference type="PANTHER" id="PTHR43133">
    <property type="entry name" value="RNA POLYMERASE ECF-TYPE SIGMA FACTO"/>
    <property type="match status" value="1"/>
</dbReference>
<proteinExistence type="inferred from homology"/>
<evidence type="ECO:0000256" key="4">
    <source>
        <dbReference type="ARBA" id="ARBA00023125"/>
    </source>
</evidence>
<protein>
    <recommendedName>
        <fullName evidence="10">RNA polymerase subunit sigma-24</fullName>
    </recommendedName>
</protein>
<dbReference type="PANTHER" id="PTHR43133:SF8">
    <property type="entry name" value="RNA POLYMERASE SIGMA FACTOR HI_1459-RELATED"/>
    <property type="match status" value="1"/>
</dbReference>
<dbReference type="InterPro" id="IPR013325">
    <property type="entry name" value="RNA_pol_sigma_r2"/>
</dbReference>
<evidence type="ECO:0000256" key="5">
    <source>
        <dbReference type="ARBA" id="ARBA00023163"/>
    </source>
</evidence>
<evidence type="ECO:0000256" key="3">
    <source>
        <dbReference type="ARBA" id="ARBA00023082"/>
    </source>
</evidence>
<dbReference type="Pfam" id="PF08281">
    <property type="entry name" value="Sigma70_r4_2"/>
    <property type="match status" value="1"/>
</dbReference>
<dbReference type="InterPro" id="IPR013324">
    <property type="entry name" value="RNA_pol_sigma_r3/r4-like"/>
</dbReference>
<keyword evidence="3" id="KW-0731">Sigma factor</keyword>
<gene>
    <name evidence="8" type="ORF">SE18_26255</name>
</gene>
<dbReference type="GO" id="GO:0006352">
    <property type="term" value="P:DNA-templated transcription initiation"/>
    <property type="evidence" value="ECO:0007669"/>
    <property type="project" value="InterPro"/>
</dbReference>
<dbReference type="STRING" id="70996.SE18_26255"/>
<keyword evidence="5" id="KW-0804">Transcription</keyword>
<evidence type="ECO:0000313" key="9">
    <source>
        <dbReference type="Proteomes" id="UP000050277"/>
    </source>
</evidence>
<dbReference type="Gene3D" id="1.10.1740.10">
    <property type="match status" value="1"/>
</dbReference>
<dbReference type="InterPro" id="IPR013249">
    <property type="entry name" value="RNA_pol_sigma70_r4_t2"/>
</dbReference>
<comment type="caution">
    <text evidence="8">The sequence shown here is derived from an EMBL/GenBank/DDBJ whole genome shotgun (WGS) entry which is preliminary data.</text>
</comment>
<dbReference type="InterPro" id="IPR039425">
    <property type="entry name" value="RNA_pol_sigma-70-like"/>
</dbReference>
<dbReference type="Pfam" id="PF04542">
    <property type="entry name" value="Sigma70_r2"/>
    <property type="match status" value="1"/>
</dbReference>
<evidence type="ECO:0000256" key="2">
    <source>
        <dbReference type="ARBA" id="ARBA00023015"/>
    </source>
</evidence>
<keyword evidence="2" id="KW-0805">Transcription regulation</keyword>
<evidence type="ECO:0000256" key="1">
    <source>
        <dbReference type="ARBA" id="ARBA00010641"/>
    </source>
</evidence>
<dbReference type="SUPFAM" id="SSF88659">
    <property type="entry name" value="Sigma3 and sigma4 domains of RNA polymerase sigma factors"/>
    <property type="match status" value="1"/>
</dbReference>
<name>A0A0N8GNZ4_9CHLR</name>
<dbReference type="InterPro" id="IPR007627">
    <property type="entry name" value="RNA_pol_sigma70_r2"/>
</dbReference>
<dbReference type="GO" id="GO:0003677">
    <property type="term" value="F:DNA binding"/>
    <property type="evidence" value="ECO:0007669"/>
    <property type="project" value="UniProtKB-KW"/>
</dbReference>
<evidence type="ECO:0000313" key="8">
    <source>
        <dbReference type="EMBL" id="KPL79466.1"/>
    </source>
</evidence>
<dbReference type="Proteomes" id="UP000050277">
    <property type="component" value="Unassembled WGS sequence"/>
</dbReference>
<dbReference type="EMBL" id="LGKP01000046">
    <property type="protein sequence ID" value="KPL79466.1"/>
    <property type="molecule type" value="Genomic_DNA"/>
</dbReference>
<evidence type="ECO:0000259" key="7">
    <source>
        <dbReference type="Pfam" id="PF08281"/>
    </source>
</evidence>
<keyword evidence="4" id="KW-0238">DNA-binding</keyword>
<dbReference type="InterPro" id="IPR036388">
    <property type="entry name" value="WH-like_DNA-bd_sf"/>
</dbReference>
<accession>A0A0N8GNZ4</accession>
<feature type="domain" description="RNA polymerase sigma factor 70 region 4 type 2" evidence="7">
    <location>
        <begin position="112"/>
        <end position="163"/>
    </location>
</feature>
<evidence type="ECO:0000259" key="6">
    <source>
        <dbReference type="Pfam" id="PF04542"/>
    </source>
</evidence>
<reference evidence="8 9" key="1">
    <citation type="submission" date="2015-07" db="EMBL/GenBank/DDBJ databases">
        <title>Whole genome sequence of Herpetosiphon geysericola DSM 7119.</title>
        <authorList>
            <person name="Hemp J."/>
            <person name="Ward L.M."/>
            <person name="Pace L.A."/>
            <person name="Fischer W.W."/>
        </authorList>
    </citation>
    <scope>NUCLEOTIDE SEQUENCE [LARGE SCALE GENOMIC DNA]</scope>
    <source>
        <strain evidence="8 9">DSM 7119</strain>
    </source>
</reference>